<dbReference type="InterPro" id="IPR036869">
    <property type="entry name" value="J_dom_sf"/>
</dbReference>
<dbReference type="CDD" id="cd14686">
    <property type="entry name" value="bZIP"/>
    <property type="match status" value="1"/>
</dbReference>
<feature type="compositionally biased region" description="Polar residues" evidence="1">
    <location>
        <begin position="615"/>
        <end position="629"/>
    </location>
</feature>
<dbReference type="PANTHER" id="PTHR36335">
    <property type="entry name" value="CHAPERONE DNAJ-DOMAIN SUPERFAMILY PROTEIN"/>
    <property type="match status" value="1"/>
</dbReference>
<feature type="compositionally biased region" description="Polar residues" evidence="1">
    <location>
        <begin position="471"/>
        <end position="484"/>
    </location>
</feature>
<feature type="compositionally biased region" description="Basic and acidic residues" evidence="1">
    <location>
        <begin position="651"/>
        <end position="668"/>
    </location>
</feature>
<accession>A0AAW1SAV9</accession>
<dbReference type="Proteomes" id="UP001438707">
    <property type="component" value="Unassembled WGS sequence"/>
</dbReference>
<feature type="region of interest" description="Disordered" evidence="1">
    <location>
        <begin position="993"/>
        <end position="1069"/>
    </location>
</feature>
<protein>
    <recommendedName>
        <fullName evidence="2">J domain-containing protein</fullName>
    </recommendedName>
</protein>
<feature type="compositionally biased region" description="Polar residues" evidence="1">
    <location>
        <begin position="216"/>
        <end position="243"/>
    </location>
</feature>
<feature type="compositionally biased region" description="Polar residues" evidence="1">
    <location>
        <begin position="149"/>
        <end position="167"/>
    </location>
</feature>
<dbReference type="CDD" id="cd06257">
    <property type="entry name" value="DnaJ"/>
    <property type="match status" value="1"/>
</dbReference>
<feature type="compositionally biased region" description="Polar residues" evidence="1">
    <location>
        <begin position="383"/>
        <end position="395"/>
    </location>
</feature>
<feature type="compositionally biased region" description="Low complexity" evidence="1">
    <location>
        <begin position="118"/>
        <end position="143"/>
    </location>
</feature>
<comment type="caution">
    <text evidence="3">The sequence shown here is derived from an EMBL/GenBank/DDBJ whole genome shotgun (WGS) entry which is preliminary data.</text>
</comment>
<feature type="region of interest" description="Disordered" evidence="1">
    <location>
        <begin position="298"/>
        <end position="395"/>
    </location>
</feature>
<dbReference type="Gene3D" id="1.10.287.110">
    <property type="entry name" value="DnaJ domain"/>
    <property type="match status" value="1"/>
</dbReference>
<gene>
    <name evidence="3" type="ORF">WJX74_001897</name>
</gene>
<feature type="region of interest" description="Disordered" evidence="1">
    <location>
        <begin position="704"/>
        <end position="854"/>
    </location>
</feature>
<feature type="region of interest" description="Disordered" evidence="1">
    <location>
        <begin position="216"/>
        <end position="273"/>
    </location>
</feature>
<dbReference type="SUPFAM" id="SSF46565">
    <property type="entry name" value="Chaperone J-domain"/>
    <property type="match status" value="1"/>
</dbReference>
<feature type="region of interest" description="Disordered" evidence="1">
    <location>
        <begin position="1261"/>
        <end position="1298"/>
    </location>
</feature>
<feature type="compositionally biased region" description="Low complexity" evidence="1">
    <location>
        <begin position="750"/>
        <end position="761"/>
    </location>
</feature>
<feature type="compositionally biased region" description="Polar residues" evidence="1">
    <location>
        <begin position="567"/>
        <end position="581"/>
    </location>
</feature>
<feature type="compositionally biased region" description="Low complexity" evidence="1">
    <location>
        <begin position="83"/>
        <end position="93"/>
    </location>
</feature>
<feature type="compositionally biased region" description="Polar residues" evidence="1">
    <location>
        <begin position="429"/>
        <end position="438"/>
    </location>
</feature>
<evidence type="ECO:0000313" key="3">
    <source>
        <dbReference type="EMBL" id="KAK9842758.1"/>
    </source>
</evidence>
<feature type="compositionally biased region" description="Low complexity" evidence="1">
    <location>
        <begin position="1178"/>
        <end position="1193"/>
    </location>
</feature>
<feature type="compositionally biased region" description="Low complexity" evidence="1">
    <location>
        <begin position="827"/>
        <end position="841"/>
    </location>
</feature>
<feature type="region of interest" description="Disordered" evidence="1">
    <location>
        <begin position="939"/>
        <end position="981"/>
    </location>
</feature>
<feature type="compositionally biased region" description="Polar residues" evidence="1">
    <location>
        <begin position="638"/>
        <end position="650"/>
    </location>
</feature>
<feature type="compositionally biased region" description="Polar residues" evidence="1">
    <location>
        <begin position="337"/>
        <end position="349"/>
    </location>
</feature>
<feature type="region of interest" description="Disordered" evidence="1">
    <location>
        <begin position="419"/>
        <end position="680"/>
    </location>
</feature>
<feature type="compositionally biased region" description="Low complexity" evidence="1">
    <location>
        <begin position="1261"/>
        <end position="1276"/>
    </location>
</feature>
<dbReference type="PROSITE" id="PS50076">
    <property type="entry name" value="DNAJ_2"/>
    <property type="match status" value="1"/>
</dbReference>
<evidence type="ECO:0000259" key="2">
    <source>
        <dbReference type="PROSITE" id="PS50076"/>
    </source>
</evidence>
<evidence type="ECO:0000313" key="4">
    <source>
        <dbReference type="Proteomes" id="UP001438707"/>
    </source>
</evidence>
<evidence type="ECO:0000256" key="1">
    <source>
        <dbReference type="SAM" id="MobiDB-lite"/>
    </source>
</evidence>
<name>A0AAW1SAV9_9CHLO</name>
<feature type="region of interest" description="Disordered" evidence="1">
    <location>
        <begin position="1312"/>
        <end position="1350"/>
    </location>
</feature>
<feature type="region of interest" description="Disordered" evidence="1">
    <location>
        <begin position="1378"/>
        <end position="1474"/>
    </location>
</feature>
<dbReference type="PANTHER" id="PTHR36335:SF1">
    <property type="entry name" value="CHAPERONE DNAJ-DOMAIN SUPERFAMILY PROTEIN"/>
    <property type="match status" value="1"/>
</dbReference>
<sequence>MAQPGQASVERLSSELNNIYEFAEGFAATRLFGILIHYKDWLDSSTISGSHILGARVGLSQSELQKMQSVKLDLMARLQALQQAQQAPPAAMQGSKPAPAAPDNGPKRRRSARHIDVPTMAPPRTRAAPAAAASTGPPAHPAANGRIVCSNSVSGEQPQSSSQTNASAADDSTKELPAGAHRSSGQRRQTSACGLPSGPISNSFVAIHGQPTEATVSMADVSQQQQHAGFSSSNANTPSSLQQPHKHSPAAAMSGAGDSKMHDTVNSNNPAPAAAAAAASSSIHEAAAALNKVPTVSHGNSRLADANPEGSAAPDSSPKIKAKITWTNPLKRMPLASRNSPAKASTASAVEQPASPSGLAPMDIDSPAQQPVAHSEQAGNEHPASQQPGDFQANATDRPAVPVATTKVCLHALSQKCPQRHTGPGIIQAESQPNTTAFQPGAHQVDRDGRSEPGPSVDARHVRRVRRQAQPSSVKLETCENGSTEGAGDQDDPQPDLPTKIKVPCHPPPDVPAQGKGLKRKAESQPEEVIIDLTSSSSRDDGSDLDSTTSSPSNNVSHALNADSGGPLQQNREGEWQNQGPQGFCRPRKKDAQTMQPQAPCHAPPASVNPLYAAQQGQPSTSATFNGQAPPQMPSGWDGSTQGSRPPENGSTRDNEHPGRMFSRERSKLGPMQTAGRPPNAAYMASIRPMSWHQQAEKGHRFAHSGLAGNSGAAQKPSAPLRRPPAGGHAQAGPLQKKQRGSPRMADGSAAGQAGPALQPQRSERPAQAPGLSPIARQLSAKHAAAPSRAGPPPPKRTKASVKAAWLSRPDATAAEVKPVPAGDKSPPAATAAAHQPQDAPGTTSAACPHASEAARKGSIKQRCQHSGDSLAFCAVCLSSNAAPATSAQDCMPQKGPCLSPGSIHQPHESLSAHCTNPANGTFSRIPVHPCKAGTSATWNHAAVPPPPQASLASQQLPTAEHGSHAVPPGSTGNGGATCDKPIRHKVLKDDWAHDSDEDTPHSNAAPGRDAASHGSSEDEPELVDVGQDDKPSRPASAQPHQHPAETSAAPGVGSLRQSQGGSAALDKQEHQSFLNNVQQLHTAARLGAARPGLAHTAASASRPRAAVSVRPSTVLLPEQLHAGGAKRRRVTPSMGHGHVQAAQTAAAASSENQDSSKRDGRSIRQAHPNQHYHHVESAAGNSQSSQQNAAGAPGDKQQQTSGDGLEPRLNRTNPLYPWPADARAGPNGTSAAAQHQEETGSDVPAQAEDDPDVIIVGSPTAHKAASKATASGSRAQPREDSPEPTLVSQSGFYPPLRHAYGQQACGLQRTSDQPIGQHKRPRNGDLPSLSKVSGGAGSVPVSKTSPAAAADPGLQLHANLRPQPKPKQQRQTHILVPNQAWKSQPAGSAAVDSALGHSWTPQHAQRKSPGNAQPEDEADAHQPQQQQANGHLHDNGNADDAELPGINHSAAGAESGAHPSSGNQMDEVQKAEWEQRRIEVERQAEEARRLKRQRKAAAEVERRSQERLQEHRQQLAAQAQELHQRERIKALTRQQLQKRVANAHTVIATLRALGIAIDGFPPYSKANVDKAHRKAMLRYHPDRHVNASLQQQIEAEEMFKIISMAPKHEEERRAKRRF</sequence>
<feature type="region of interest" description="Disordered" evidence="1">
    <location>
        <begin position="83"/>
        <end position="197"/>
    </location>
</feature>
<proteinExistence type="predicted"/>
<dbReference type="InterPro" id="IPR001623">
    <property type="entry name" value="DnaJ_domain"/>
</dbReference>
<dbReference type="EMBL" id="JALJOS010000002">
    <property type="protein sequence ID" value="KAK9842758.1"/>
    <property type="molecule type" value="Genomic_DNA"/>
</dbReference>
<feature type="region of interest" description="Disordered" evidence="1">
    <location>
        <begin position="1119"/>
        <end position="1249"/>
    </location>
</feature>
<organism evidence="3 4">
    <name type="scientific">Apatococcus lobatus</name>
    <dbReference type="NCBI Taxonomy" id="904363"/>
    <lineage>
        <taxon>Eukaryota</taxon>
        <taxon>Viridiplantae</taxon>
        <taxon>Chlorophyta</taxon>
        <taxon>core chlorophytes</taxon>
        <taxon>Trebouxiophyceae</taxon>
        <taxon>Chlorellales</taxon>
        <taxon>Chlorellaceae</taxon>
        <taxon>Apatococcus</taxon>
    </lineage>
</organism>
<feature type="domain" description="J" evidence="2">
    <location>
        <begin position="1549"/>
        <end position="1619"/>
    </location>
</feature>
<reference evidence="3 4" key="1">
    <citation type="journal article" date="2024" name="Nat. Commun.">
        <title>Phylogenomics reveals the evolutionary origins of lichenization in chlorophyte algae.</title>
        <authorList>
            <person name="Puginier C."/>
            <person name="Libourel C."/>
            <person name="Otte J."/>
            <person name="Skaloud P."/>
            <person name="Haon M."/>
            <person name="Grisel S."/>
            <person name="Petersen M."/>
            <person name="Berrin J.G."/>
            <person name="Delaux P.M."/>
            <person name="Dal Grande F."/>
            <person name="Keller J."/>
        </authorList>
    </citation>
    <scope>NUCLEOTIDE SEQUENCE [LARGE SCALE GENOMIC DNA]</scope>
    <source>
        <strain evidence="3 4">SAG 2145</strain>
    </source>
</reference>
<feature type="compositionally biased region" description="Polar residues" evidence="1">
    <location>
        <begin position="1400"/>
        <end position="1412"/>
    </location>
</feature>
<keyword evidence="4" id="KW-1185">Reference proteome</keyword>